<evidence type="ECO:0000256" key="7">
    <source>
        <dbReference type="ARBA" id="ARBA00022723"/>
    </source>
</evidence>
<dbReference type="Proteomes" id="UP000198972">
    <property type="component" value="Unassembled WGS sequence"/>
</dbReference>
<comment type="similarity">
    <text evidence="2">Belongs to the glucose-1-phosphate thymidylyltransferase family.</text>
</comment>
<name>A0A1G7JWJ7_9BACL</name>
<organism evidence="13 14">
    <name type="scientific">Fontibacillus panacisegetis</name>
    <dbReference type="NCBI Taxonomy" id="670482"/>
    <lineage>
        <taxon>Bacteria</taxon>
        <taxon>Bacillati</taxon>
        <taxon>Bacillota</taxon>
        <taxon>Bacilli</taxon>
        <taxon>Bacillales</taxon>
        <taxon>Paenibacillaceae</taxon>
        <taxon>Fontibacillus</taxon>
    </lineage>
</organism>
<dbReference type="PANTHER" id="PTHR43532:SF1">
    <property type="entry name" value="GLUCOSE-1-PHOSPHATE THYMIDYLYLTRANSFERASE 1"/>
    <property type="match status" value="1"/>
</dbReference>
<evidence type="ECO:0000256" key="1">
    <source>
        <dbReference type="ARBA" id="ARBA00001946"/>
    </source>
</evidence>
<keyword evidence="7" id="KW-0479">Metal-binding</keyword>
<dbReference type="EMBL" id="FNBG01000008">
    <property type="protein sequence ID" value="SDF29320.1"/>
    <property type="molecule type" value="Genomic_DNA"/>
</dbReference>
<dbReference type="GO" id="GO:0008879">
    <property type="term" value="F:glucose-1-phosphate thymidylyltransferase activity"/>
    <property type="evidence" value="ECO:0007669"/>
    <property type="project" value="UniProtKB-EC"/>
</dbReference>
<dbReference type="Pfam" id="PF00483">
    <property type="entry name" value="NTP_transferase"/>
    <property type="match status" value="1"/>
</dbReference>
<dbReference type="SUPFAM" id="SSF53448">
    <property type="entry name" value="Nucleotide-diphospho-sugar transferases"/>
    <property type="match status" value="1"/>
</dbReference>
<dbReference type="AlphaFoldDB" id="A0A1G7JWJ7"/>
<keyword evidence="6" id="KW-0548">Nucleotidyltransferase</keyword>
<comment type="cofactor">
    <cofactor evidence="1">
        <name>Mg(2+)</name>
        <dbReference type="ChEBI" id="CHEBI:18420"/>
    </cofactor>
</comment>
<dbReference type="STRING" id="670482.SAMN04488542_108132"/>
<dbReference type="PANTHER" id="PTHR43532">
    <property type="entry name" value="GLUCOSE-1-PHOSPHATE THYMIDYLYLTRANSFERASE"/>
    <property type="match status" value="1"/>
</dbReference>
<dbReference type="InterPro" id="IPR005835">
    <property type="entry name" value="NTP_transferase_dom"/>
</dbReference>
<sequence>MKGVILAGGTGTRLYPLTRLINKHLLPVGNYPMVCYGIERLRQAGITDILMVISKQSAGLYADFFGSGENFGVNLNFRVQESAGGIAEALQLAEGFITPGEKFVVLLGDNLFLDDLTPFVNKFNSQADSSARVLLKWVADPRRYGVAVFDPDDEEKIAYIEEKPKDPKSKYSVTGIYMYDDAVFEIIQGIHPSKRGELEITDVNNRYAQDGKLEYDVLQLWWGDAGTFESLKEAETQMRGVLP</sequence>
<keyword evidence="5 13" id="KW-0808">Transferase</keyword>
<proteinExistence type="inferred from homology"/>
<evidence type="ECO:0000256" key="11">
    <source>
        <dbReference type="ARBA" id="ARBA00049336"/>
    </source>
</evidence>
<dbReference type="RefSeq" id="WP_091228827.1">
    <property type="nucleotide sequence ID" value="NZ_FNBG01000008.1"/>
</dbReference>
<dbReference type="InterPro" id="IPR029044">
    <property type="entry name" value="Nucleotide-diphossugar_trans"/>
</dbReference>
<dbReference type="OrthoDB" id="9803871at2"/>
<evidence type="ECO:0000313" key="14">
    <source>
        <dbReference type="Proteomes" id="UP000198972"/>
    </source>
</evidence>
<evidence type="ECO:0000256" key="5">
    <source>
        <dbReference type="ARBA" id="ARBA00022679"/>
    </source>
</evidence>
<evidence type="ECO:0000256" key="4">
    <source>
        <dbReference type="ARBA" id="ARBA00017654"/>
    </source>
</evidence>
<protein>
    <recommendedName>
        <fullName evidence="4">Glucose-1-phosphate thymidylyltransferase</fullName>
        <ecNumber evidence="3">2.7.7.24</ecNumber>
    </recommendedName>
    <alternativeName>
        <fullName evidence="10">dTDP-glucose pyrophosphorylase</fullName>
    </alternativeName>
    <alternativeName>
        <fullName evidence="9">dTDP-glucose synthase</fullName>
    </alternativeName>
</protein>
<accession>A0A1G7JWJ7</accession>
<evidence type="ECO:0000256" key="8">
    <source>
        <dbReference type="ARBA" id="ARBA00022842"/>
    </source>
</evidence>
<evidence type="ECO:0000259" key="12">
    <source>
        <dbReference type="Pfam" id="PF00483"/>
    </source>
</evidence>
<gene>
    <name evidence="13" type="ORF">SAMN04488542_108132</name>
</gene>
<dbReference type="GO" id="GO:0046872">
    <property type="term" value="F:metal ion binding"/>
    <property type="evidence" value="ECO:0007669"/>
    <property type="project" value="UniProtKB-KW"/>
</dbReference>
<dbReference type="EC" id="2.7.7.24" evidence="3"/>
<feature type="domain" description="Nucleotidyl transferase" evidence="12">
    <location>
        <begin position="2"/>
        <end position="237"/>
    </location>
</feature>
<keyword evidence="14" id="KW-1185">Reference proteome</keyword>
<comment type="catalytic activity">
    <reaction evidence="11">
        <text>dTTP + alpha-D-glucose 1-phosphate + H(+) = dTDP-alpha-D-glucose + diphosphate</text>
        <dbReference type="Rhea" id="RHEA:15225"/>
        <dbReference type="ChEBI" id="CHEBI:15378"/>
        <dbReference type="ChEBI" id="CHEBI:33019"/>
        <dbReference type="ChEBI" id="CHEBI:37568"/>
        <dbReference type="ChEBI" id="CHEBI:57477"/>
        <dbReference type="ChEBI" id="CHEBI:58601"/>
        <dbReference type="EC" id="2.7.7.24"/>
    </reaction>
</comment>
<reference evidence="13 14" key="1">
    <citation type="submission" date="2016-10" db="EMBL/GenBank/DDBJ databases">
        <authorList>
            <person name="de Groot N.N."/>
        </authorList>
    </citation>
    <scope>NUCLEOTIDE SEQUENCE [LARGE SCALE GENOMIC DNA]</scope>
    <source>
        <strain evidence="13 14">DSM 28129</strain>
    </source>
</reference>
<evidence type="ECO:0000256" key="6">
    <source>
        <dbReference type="ARBA" id="ARBA00022695"/>
    </source>
</evidence>
<dbReference type="Gene3D" id="3.90.550.10">
    <property type="entry name" value="Spore Coat Polysaccharide Biosynthesis Protein SpsA, Chain A"/>
    <property type="match status" value="1"/>
</dbReference>
<evidence type="ECO:0000256" key="2">
    <source>
        <dbReference type="ARBA" id="ARBA00010480"/>
    </source>
</evidence>
<evidence type="ECO:0000256" key="3">
    <source>
        <dbReference type="ARBA" id="ARBA00012461"/>
    </source>
</evidence>
<keyword evidence="8" id="KW-0460">Magnesium</keyword>
<evidence type="ECO:0000313" key="13">
    <source>
        <dbReference type="EMBL" id="SDF29320.1"/>
    </source>
</evidence>
<dbReference type="InterPro" id="IPR005907">
    <property type="entry name" value="G1P_thy_trans_s"/>
</dbReference>
<evidence type="ECO:0000256" key="9">
    <source>
        <dbReference type="ARBA" id="ARBA00032492"/>
    </source>
</evidence>
<evidence type="ECO:0000256" key="10">
    <source>
        <dbReference type="ARBA" id="ARBA00032598"/>
    </source>
</evidence>